<dbReference type="eggNOG" id="ENOG502TK20">
    <property type="taxonomic scope" value="Eukaryota"/>
</dbReference>
<accession>A0A1I7T6I4</accession>
<organism evidence="1 2">
    <name type="scientific">Caenorhabditis tropicalis</name>
    <dbReference type="NCBI Taxonomy" id="1561998"/>
    <lineage>
        <taxon>Eukaryota</taxon>
        <taxon>Metazoa</taxon>
        <taxon>Ecdysozoa</taxon>
        <taxon>Nematoda</taxon>
        <taxon>Chromadorea</taxon>
        <taxon>Rhabditida</taxon>
        <taxon>Rhabditina</taxon>
        <taxon>Rhabditomorpha</taxon>
        <taxon>Rhabditoidea</taxon>
        <taxon>Rhabditidae</taxon>
        <taxon>Peloderinae</taxon>
        <taxon>Caenorhabditis</taxon>
    </lineage>
</organism>
<dbReference type="InterPro" id="IPR052709">
    <property type="entry name" value="Transposase-MT_Hybrid"/>
</dbReference>
<dbReference type="PANTHER" id="PTHR46060">
    <property type="entry name" value="MARINER MOS1 TRANSPOSASE-LIKE PROTEIN"/>
    <property type="match status" value="1"/>
</dbReference>
<dbReference type="WBParaSite" id="Csp11.Scaffold522.g2886.t1">
    <property type="protein sequence ID" value="Csp11.Scaffold522.g2886.t1"/>
    <property type="gene ID" value="Csp11.Scaffold522.g2886"/>
</dbReference>
<keyword evidence="1" id="KW-1185">Reference proteome</keyword>
<sequence>MFYYETVKFWFKRFKEGSYNLEDNARSGRPRLNVEDDIDEELEKQAKSSVREVASSLGLNKDTVHRRLRQNLAPTDYHSFHSLQDHLCGKMFDDRSHLEIYLDDFFSGQPTEFYARGIQQLPTRWQYVVDHNGEYIDY</sequence>
<dbReference type="PANTHER" id="PTHR46060:SF3">
    <property type="entry name" value="PROTEIN GVQW3"/>
    <property type="match status" value="1"/>
</dbReference>
<dbReference type="Gene3D" id="3.30.420.10">
    <property type="entry name" value="Ribonuclease H-like superfamily/Ribonuclease H"/>
    <property type="match status" value="1"/>
</dbReference>
<evidence type="ECO:0000313" key="1">
    <source>
        <dbReference type="Proteomes" id="UP000095282"/>
    </source>
</evidence>
<dbReference type="Proteomes" id="UP000095282">
    <property type="component" value="Unplaced"/>
</dbReference>
<dbReference type="STRING" id="1561998.A0A1I7T6I4"/>
<protein>
    <submittedName>
        <fullName evidence="2">Histone-lysine N-methyltransferase SETMAR</fullName>
    </submittedName>
</protein>
<evidence type="ECO:0000313" key="2">
    <source>
        <dbReference type="WBParaSite" id="Csp11.Scaffold522.g2886.t1"/>
    </source>
</evidence>
<dbReference type="InterPro" id="IPR036397">
    <property type="entry name" value="RNaseH_sf"/>
</dbReference>
<reference evidence="2" key="1">
    <citation type="submission" date="2016-11" db="UniProtKB">
        <authorList>
            <consortium name="WormBaseParasite"/>
        </authorList>
    </citation>
    <scope>IDENTIFICATION</scope>
</reference>
<dbReference type="GO" id="GO:0003676">
    <property type="term" value="F:nucleic acid binding"/>
    <property type="evidence" value="ECO:0007669"/>
    <property type="project" value="InterPro"/>
</dbReference>
<proteinExistence type="predicted"/>
<name>A0A1I7T6I4_9PELO</name>
<dbReference type="AlphaFoldDB" id="A0A1I7T6I4"/>